<reference evidence="1 2" key="1">
    <citation type="submission" date="2014-02" db="EMBL/GenBank/DDBJ databases">
        <title>Draft genome sequence of Lysinibacillus odysseyi NBRC 100172.</title>
        <authorList>
            <person name="Zhang F."/>
            <person name="Wang G."/>
            <person name="Zhang L."/>
        </authorList>
    </citation>
    <scope>NUCLEOTIDE SEQUENCE [LARGE SCALE GENOMIC DNA]</scope>
    <source>
        <strain evidence="1 2">NBRC 100172</strain>
    </source>
</reference>
<comment type="caution">
    <text evidence="1">The sequence shown here is derived from an EMBL/GenBank/DDBJ whole genome shotgun (WGS) entry which is preliminary data.</text>
</comment>
<proteinExistence type="predicted"/>
<protein>
    <submittedName>
        <fullName evidence="1">Uncharacterized protein</fullName>
    </submittedName>
</protein>
<sequence length="137" mass="16303">MYIENYQNIVDKLNCKGAWTFEEITEIKYNIEPDYEDNYITVLDLTFKVEIIKTKQCFKLKKRYYNVSDFSLKKVTKLYLTNSLIIHDKKESGWDSTQRYHVHDDSGYGENDGYKFIEFYCSSIEAISLEEFYSAST</sequence>
<evidence type="ECO:0000313" key="2">
    <source>
        <dbReference type="Proteomes" id="UP000030437"/>
    </source>
</evidence>
<name>A0A0A3IR44_9BACI</name>
<organism evidence="1 2">
    <name type="scientific">Lysinibacillus odysseyi 34hs-1 = NBRC 100172</name>
    <dbReference type="NCBI Taxonomy" id="1220589"/>
    <lineage>
        <taxon>Bacteria</taxon>
        <taxon>Bacillati</taxon>
        <taxon>Bacillota</taxon>
        <taxon>Bacilli</taxon>
        <taxon>Bacillales</taxon>
        <taxon>Bacillaceae</taxon>
        <taxon>Lysinibacillus</taxon>
    </lineage>
</organism>
<accession>A0A0A3IR44</accession>
<dbReference type="EMBL" id="JPVP01000054">
    <property type="protein sequence ID" value="KGR85318.1"/>
    <property type="molecule type" value="Genomic_DNA"/>
</dbReference>
<keyword evidence="2" id="KW-1185">Reference proteome</keyword>
<gene>
    <name evidence="1" type="ORF">CD32_08720</name>
</gene>
<dbReference type="OrthoDB" id="2738309at2"/>
<dbReference type="Proteomes" id="UP000030437">
    <property type="component" value="Unassembled WGS sequence"/>
</dbReference>
<evidence type="ECO:0000313" key="1">
    <source>
        <dbReference type="EMBL" id="KGR85318.1"/>
    </source>
</evidence>
<dbReference type="RefSeq" id="WP_036153592.1">
    <property type="nucleotide sequence ID" value="NZ_AVCX01000007.1"/>
</dbReference>
<dbReference type="AlphaFoldDB" id="A0A0A3IR44"/>